<evidence type="ECO:0000313" key="1">
    <source>
        <dbReference type="EMBL" id="ADO98855.1"/>
    </source>
</evidence>
<dbReference type="Proteomes" id="UP000006530">
    <property type="component" value="Segment"/>
</dbReference>
<organism evidence="1 2">
    <name type="scientific">Prochlorococcus phage P-HM1</name>
    <dbReference type="NCBI Taxonomy" id="445700"/>
    <lineage>
        <taxon>Viruses</taxon>
        <taxon>Duplodnaviria</taxon>
        <taxon>Heunggongvirae</taxon>
        <taxon>Uroviricota</taxon>
        <taxon>Caudoviricetes</taxon>
        <taxon>Eurybiavirus</taxon>
        <taxon>Eurybiavirus PHM2</taxon>
    </lineage>
</organism>
<dbReference type="KEGG" id="vg:10327144"/>
<keyword evidence="2" id="KW-1185">Reference proteome</keyword>
<name>E3SN62_9CAUD</name>
<dbReference type="EMBL" id="GU071101">
    <property type="protein sequence ID" value="ADO98855.1"/>
    <property type="molecule type" value="Genomic_DNA"/>
</dbReference>
<dbReference type="RefSeq" id="YP_004322656.1">
    <property type="nucleotide sequence ID" value="NC_015280.1"/>
</dbReference>
<protein>
    <submittedName>
        <fullName evidence="1">Uncharacterized protein</fullName>
    </submittedName>
</protein>
<dbReference type="OrthoDB" id="20374at10239"/>
<reference evidence="1 2" key="1">
    <citation type="journal article" date="2010" name="Environ. Microbiol.">
        <title>Genomic analysis of oceanic cyanobacterial myoviruses compared with T4-like myoviruses from diverse hosts and environments.</title>
        <authorList>
            <person name="Sullivan M.B."/>
            <person name="Huang K.H."/>
            <person name="Ignacio-Espinoza J.C."/>
            <person name="Berlin A.M."/>
            <person name="Kelly L."/>
            <person name="Weigele P.R."/>
            <person name="DeFrancesco A.S."/>
            <person name="Kern S.E."/>
            <person name="Thompson L.R."/>
            <person name="Young S."/>
            <person name="Yandava C."/>
            <person name="Fu R."/>
            <person name="Krastins B."/>
            <person name="Chase M."/>
            <person name="Sarracino D."/>
            <person name="Osburne M.S."/>
            <person name="Henn M.R."/>
            <person name="Chisholm S.W."/>
        </authorList>
    </citation>
    <scope>NUCLEOTIDE SEQUENCE [LARGE SCALE GENOMIC DNA]</scope>
    <source>
        <strain evidence="1">M4-247</strain>
    </source>
</reference>
<accession>E3SN62</accession>
<dbReference type="GeneID" id="10327144"/>
<sequence length="114" mass="13162">MDPEDTLVDIIEAVYDRAMLRTGRNTFKMMKFLEENKYKKSDVSRFVASGTAGNISCTIDDLDHYIKHGGQDIKGAYPDFTTDEARKVRKFLYGILSDAWNYEKAKTPKRIRTK</sequence>
<evidence type="ECO:0000313" key="2">
    <source>
        <dbReference type="Proteomes" id="UP000006530"/>
    </source>
</evidence>
<proteinExistence type="predicted"/>
<gene>
    <name evidence="1" type="ORF">PHM1_231</name>
</gene>